<evidence type="ECO:0000313" key="2">
    <source>
        <dbReference type="Proteomes" id="UP000503330"/>
    </source>
</evidence>
<dbReference type="AlphaFoldDB" id="A0AAP9MIP6"/>
<dbReference type="EMBL" id="CP048838">
    <property type="protein sequence ID" value="QJA03564.1"/>
    <property type="molecule type" value="Genomic_DNA"/>
</dbReference>
<dbReference type="Proteomes" id="UP000503330">
    <property type="component" value="Chromosome"/>
</dbReference>
<reference evidence="1 2" key="1">
    <citation type="submission" date="2020-02" db="EMBL/GenBank/DDBJ databases">
        <authorList>
            <person name="Kociolek L.K."/>
            <person name="Ozer E.A."/>
        </authorList>
    </citation>
    <scope>NUCLEOTIDE SEQUENCE [LARGE SCALE GENOMIC DNA]</scope>
    <source>
        <strain evidence="1 2">ATCC 14501</strain>
    </source>
</reference>
<protein>
    <submittedName>
        <fullName evidence="1">Uncharacterized protein</fullName>
    </submittedName>
</protein>
<name>A0AAP9MIP6_CLOIN</name>
<evidence type="ECO:0000313" key="1">
    <source>
        <dbReference type="EMBL" id="QJA03564.1"/>
    </source>
</evidence>
<sequence>MHGQYDDGGYLRRQLGCKERHRLQAGGKSGNQYPYAVMMTGLLQKLPMSACDSPCV</sequence>
<proteinExistence type="predicted"/>
<organism evidence="1 2">
    <name type="scientific">Clostridium innocuum</name>
    <dbReference type="NCBI Taxonomy" id="1522"/>
    <lineage>
        <taxon>Bacteria</taxon>
        <taxon>Bacillati</taxon>
        <taxon>Bacillota</taxon>
        <taxon>Clostridia</taxon>
        <taxon>Eubacteriales</taxon>
        <taxon>Clostridiaceae</taxon>
        <taxon>Clostridium</taxon>
    </lineage>
</organism>
<accession>A0AAP9MIP6</accession>
<gene>
    <name evidence="1" type="ORF">G4D54_14465</name>
</gene>
<dbReference type="RefSeq" id="WP_156346971.1">
    <property type="nucleotide sequence ID" value="NZ_BAAACC010000001.1"/>
</dbReference>
<dbReference type="GeneID" id="61926764"/>